<evidence type="ECO:0000256" key="2">
    <source>
        <dbReference type="ARBA" id="ARBA00022475"/>
    </source>
</evidence>
<feature type="transmembrane region" description="Helical" evidence="6">
    <location>
        <begin position="49"/>
        <end position="68"/>
    </location>
</feature>
<keyword evidence="8" id="KW-1185">Reference proteome</keyword>
<evidence type="ECO:0000256" key="1">
    <source>
        <dbReference type="ARBA" id="ARBA00004651"/>
    </source>
</evidence>
<feature type="transmembrane region" description="Helical" evidence="6">
    <location>
        <begin position="74"/>
        <end position="97"/>
    </location>
</feature>
<keyword evidence="3 6" id="KW-0812">Transmembrane</keyword>
<evidence type="ECO:0000256" key="3">
    <source>
        <dbReference type="ARBA" id="ARBA00022692"/>
    </source>
</evidence>
<evidence type="ECO:0000256" key="4">
    <source>
        <dbReference type="ARBA" id="ARBA00022989"/>
    </source>
</evidence>
<keyword evidence="4 6" id="KW-1133">Transmembrane helix</keyword>
<dbReference type="GO" id="GO:0005886">
    <property type="term" value="C:plasma membrane"/>
    <property type="evidence" value="ECO:0007669"/>
    <property type="project" value="UniProtKB-SubCell"/>
</dbReference>
<dbReference type="AlphaFoldDB" id="A0A7Z8P233"/>
<proteinExistence type="predicted"/>
<evidence type="ECO:0000313" key="7">
    <source>
        <dbReference type="EMBL" id="TQD25441.1"/>
    </source>
</evidence>
<dbReference type="InterPro" id="IPR001123">
    <property type="entry name" value="LeuE-type"/>
</dbReference>
<keyword evidence="5 6" id="KW-0472">Membrane</keyword>
<organism evidence="7 8">
    <name type="scientific">Methanolobus vulcani</name>
    <dbReference type="NCBI Taxonomy" id="38026"/>
    <lineage>
        <taxon>Archaea</taxon>
        <taxon>Methanobacteriati</taxon>
        <taxon>Methanobacteriota</taxon>
        <taxon>Stenosarchaea group</taxon>
        <taxon>Methanomicrobia</taxon>
        <taxon>Methanosarcinales</taxon>
        <taxon>Methanosarcinaceae</taxon>
        <taxon>Methanolobus</taxon>
    </lineage>
</organism>
<evidence type="ECO:0000256" key="6">
    <source>
        <dbReference type="SAM" id="Phobius"/>
    </source>
</evidence>
<dbReference type="EMBL" id="VIAQ01000015">
    <property type="protein sequence ID" value="TQD25441.1"/>
    <property type="molecule type" value="Genomic_DNA"/>
</dbReference>
<evidence type="ECO:0000256" key="5">
    <source>
        <dbReference type="ARBA" id="ARBA00023136"/>
    </source>
</evidence>
<gene>
    <name evidence="7" type="ORF">FKV42_08260</name>
</gene>
<accession>A0A7Z8P233</accession>
<comment type="caution">
    <text evidence="7">The sequence shown here is derived from an EMBL/GenBank/DDBJ whole genome shotgun (WGS) entry which is preliminary data.</text>
</comment>
<feature type="transmembrane region" description="Helical" evidence="6">
    <location>
        <begin position="158"/>
        <end position="179"/>
    </location>
</feature>
<reference evidence="7 8" key="1">
    <citation type="submission" date="2019-06" db="EMBL/GenBank/DDBJ databases">
        <title>Draft genome sequence of Methanolobus vulcani B1d.</title>
        <authorList>
            <person name="Creighbaum A.J."/>
            <person name="Ticak T."/>
            <person name="Hariraju D."/>
            <person name="Arivett B.A."/>
            <person name="Ferguson D.J.Jr."/>
        </authorList>
    </citation>
    <scope>NUCLEOTIDE SEQUENCE [LARGE SCALE GENOMIC DNA]</scope>
    <source>
        <strain evidence="7 8">B1d</strain>
    </source>
</reference>
<feature type="transmembrane region" description="Helical" evidence="6">
    <location>
        <begin position="125"/>
        <end position="146"/>
    </location>
</feature>
<feature type="transmembrane region" description="Helical" evidence="6">
    <location>
        <begin position="15"/>
        <end position="37"/>
    </location>
</feature>
<dbReference type="Proteomes" id="UP000319335">
    <property type="component" value="Unassembled WGS sequence"/>
</dbReference>
<protein>
    <submittedName>
        <fullName evidence="7">LysE family translocator</fullName>
    </submittedName>
</protein>
<dbReference type="PANTHER" id="PTHR30086:SF20">
    <property type="entry name" value="ARGININE EXPORTER PROTEIN ARGO-RELATED"/>
    <property type="match status" value="1"/>
</dbReference>
<dbReference type="GO" id="GO:0015171">
    <property type="term" value="F:amino acid transmembrane transporter activity"/>
    <property type="evidence" value="ECO:0007669"/>
    <property type="project" value="TreeGrafter"/>
</dbReference>
<dbReference type="PIRSF" id="PIRSF006324">
    <property type="entry name" value="LeuE"/>
    <property type="match status" value="1"/>
</dbReference>
<sequence length="216" mass="23264">MFSGKGDKLIETTQLFYFIAASVALTLLPGPDILFVLTQSISQGKTAGMAIATGLCTGLLFHTTAAALGVSAILYSSAVAFSLLKYAGAIYLLYLAYKAICEEGSLTSLESVKEKNLPLLYRRGIFMNILNPKVSLFFLAFLPQFINADSGSIPLQMIFLGAVFFAQAIVVFFIVSFFSGMIGTKIMEKPGLGKKINWAKAGIYSVIGIELAFAHQ</sequence>
<name>A0A7Z8P233_9EURY</name>
<dbReference type="PANTHER" id="PTHR30086">
    <property type="entry name" value="ARGININE EXPORTER PROTEIN ARGO"/>
    <property type="match status" value="1"/>
</dbReference>
<evidence type="ECO:0000313" key="8">
    <source>
        <dbReference type="Proteomes" id="UP000319335"/>
    </source>
</evidence>
<keyword evidence="2" id="KW-1003">Cell membrane</keyword>
<comment type="subcellular location">
    <subcellularLocation>
        <location evidence="1">Cell membrane</location>
        <topology evidence="1">Multi-pass membrane protein</topology>
    </subcellularLocation>
</comment>
<dbReference type="Pfam" id="PF01810">
    <property type="entry name" value="LysE"/>
    <property type="match status" value="1"/>
</dbReference>